<feature type="transmembrane region" description="Helical" evidence="6">
    <location>
        <begin position="242"/>
        <end position="260"/>
    </location>
</feature>
<dbReference type="SUPFAM" id="SSF55008">
    <property type="entry name" value="HMA, heavy metal-associated domain"/>
    <property type="match status" value="1"/>
</dbReference>
<keyword evidence="3" id="KW-0813">Transport</keyword>
<dbReference type="InterPro" id="IPR058533">
    <property type="entry name" value="Cation_efflux_TM"/>
</dbReference>
<name>A0A4Z0NZ63_9BACT</name>
<dbReference type="GO" id="GO:0005886">
    <property type="term" value="C:plasma membrane"/>
    <property type="evidence" value="ECO:0007669"/>
    <property type="project" value="TreeGrafter"/>
</dbReference>
<gene>
    <name evidence="8" type="ORF">EU556_25955</name>
</gene>
<feature type="transmembrane region" description="Helical" evidence="6">
    <location>
        <begin position="148"/>
        <end position="165"/>
    </location>
</feature>
<feature type="transmembrane region" description="Helical" evidence="6">
    <location>
        <begin position="87"/>
        <end position="108"/>
    </location>
</feature>
<evidence type="ECO:0000256" key="2">
    <source>
        <dbReference type="ARBA" id="ARBA00022692"/>
    </source>
</evidence>
<dbReference type="InterPro" id="IPR050681">
    <property type="entry name" value="CDF/SLC30A"/>
</dbReference>
<dbReference type="GO" id="GO:0005385">
    <property type="term" value="F:zinc ion transmembrane transporter activity"/>
    <property type="evidence" value="ECO:0007669"/>
    <property type="project" value="TreeGrafter"/>
</dbReference>
<comment type="subcellular location">
    <subcellularLocation>
        <location evidence="1">Membrane</location>
        <topology evidence="1">Multi-pass membrane protein</topology>
    </subcellularLocation>
</comment>
<feature type="transmembrane region" description="Helical" evidence="6">
    <location>
        <begin position="219"/>
        <end position="236"/>
    </location>
</feature>
<dbReference type="InterPro" id="IPR027469">
    <property type="entry name" value="Cation_efflux_TMD_sf"/>
</dbReference>
<reference evidence="8 9" key="1">
    <citation type="submission" date="2019-04" db="EMBL/GenBank/DDBJ databases">
        <authorList>
            <person name="Feng G."/>
            <person name="Zhang J."/>
            <person name="Zhu H."/>
        </authorList>
    </citation>
    <scope>NUCLEOTIDE SEQUENCE [LARGE SCALE GENOMIC DNA]</scope>
    <source>
        <strain evidence="8 9">92R-1</strain>
    </source>
</reference>
<dbReference type="Gene3D" id="1.20.1510.10">
    <property type="entry name" value="Cation efflux protein transmembrane domain"/>
    <property type="match status" value="1"/>
</dbReference>
<keyword evidence="4 6" id="KW-1133">Transmembrane helix</keyword>
<keyword evidence="3" id="KW-0406">Ion transport</keyword>
<evidence type="ECO:0000256" key="5">
    <source>
        <dbReference type="ARBA" id="ARBA00023136"/>
    </source>
</evidence>
<organism evidence="8 9">
    <name type="scientific">Hymenobacter fodinae</name>
    <dbReference type="NCBI Taxonomy" id="2510796"/>
    <lineage>
        <taxon>Bacteria</taxon>
        <taxon>Pseudomonadati</taxon>
        <taxon>Bacteroidota</taxon>
        <taxon>Cytophagia</taxon>
        <taxon>Cytophagales</taxon>
        <taxon>Hymenobacteraceae</taxon>
        <taxon>Hymenobacter</taxon>
    </lineage>
</organism>
<comment type="caution">
    <text evidence="8">The sequence shown here is derived from an EMBL/GenBank/DDBJ whole genome shotgun (WGS) entry which is preliminary data.</text>
</comment>
<feature type="transmembrane region" description="Helical" evidence="6">
    <location>
        <begin position="177"/>
        <end position="198"/>
    </location>
</feature>
<keyword evidence="3" id="KW-0862">Zinc</keyword>
<dbReference type="Proteomes" id="UP000298337">
    <property type="component" value="Unassembled WGS sequence"/>
</dbReference>
<dbReference type="AlphaFoldDB" id="A0A4Z0NZ63"/>
<keyword evidence="5 6" id="KW-0472">Membrane</keyword>
<evidence type="ECO:0000313" key="8">
    <source>
        <dbReference type="EMBL" id="TGE03109.1"/>
    </source>
</evidence>
<feature type="transmembrane region" description="Helical" evidence="6">
    <location>
        <begin position="114"/>
        <end position="136"/>
    </location>
</feature>
<dbReference type="InterPro" id="IPR036163">
    <property type="entry name" value="HMA_dom_sf"/>
</dbReference>
<dbReference type="EMBL" id="SRLA01000012">
    <property type="protein sequence ID" value="TGE03109.1"/>
    <property type="molecule type" value="Genomic_DNA"/>
</dbReference>
<evidence type="ECO:0000313" key="9">
    <source>
        <dbReference type="Proteomes" id="UP000298337"/>
    </source>
</evidence>
<dbReference type="PANTHER" id="PTHR11562">
    <property type="entry name" value="CATION EFFLUX PROTEIN/ ZINC TRANSPORTER"/>
    <property type="match status" value="1"/>
</dbReference>
<evidence type="ECO:0000256" key="3">
    <source>
        <dbReference type="ARBA" id="ARBA00022906"/>
    </source>
</evidence>
<dbReference type="GO" id="GO:0046872">
    <property type="term" value="F:metal ion binding"/>
    <property type="evidence" value="ECO:0007669"/>
    <property type="project" value="InterPro"/>
</dbReference>
<keyword evidence="2 6" id="KW-0812">Transmembrane</keyword>
<accession>A0A4Z0NZ63</accession>
<evidence type="ECO:0000259" key="7">
    <source>
        <dbReference type="Pfam" id="PF01545"/>
    </source>
</evidence>
<dbReference type="OrthoDB" id="9799649at2"/>
<keyword evidence="3" id="KW-0864">Zinc transport</keyword>
<evidence type="ECO:0000256" key="1">
    <source>
        <dbReference type="ARBA" id="ARBA00004141"/>
    </source>
</evidence>
<dbReference type="RefSeq" id="WP_135437124.1">
    <property type="nucleotide sequence ID" value="NZ_SRLA01000012.1"/>
</dbReference>
<dbReference type="Pfam" id="PF01545">
    <property type="entry name" value="Cation_efflux"/>
    <property type="match status" value="1"/>
</dbReference>
<keyword evidence="9" id="KW-1185">Reference proteome</keyword>
<evidence type="ECO:0000256" key="6">
    <source>
        <dbReference type="SAM" id="Phobius"/>
    </source>
</evidence>
<dbReference type="SUPFAM" id="SSF161111">
    <property type="entry name" value="Cation efflux protein transmembrane domain-like"/>
    <property type="match status" value="1"/>
</dbReference>
<sequence length="264" mass="28595">MNKTVFRVAKMDCPSEEQLIRMKFGGNEAVEELQFDIPSRQLTIFHTGAVEPIARTLDGLRLDSSLMGTQEATLAELTDEAPSDRRLLWTVLLINAFFFALEVVTGLVAQSMGLVADALDMLADALVYGMALYAVSQVVSTQKRVAKLSGYFQLVLAVGGLFEVLRRFAVGEQEPNFGLMMGISVLALVGNSASLYLLQKSRSQQAHMQASQVFTSNDVIANIGVIVAGGLVYLTGSAWPDLVIGLVVFGLVARGAFRIFQLAK</sequence>
<evidence type="ECO:0000256" key="4">
    <source>
        <dbReference type="ARBA" id="ARBA00022989"/>
    </source>
</evidence>
<feature type="domain" description="Cation efflux protein transmembrane" evidence="7">
    <location>
        <begin position="88"/>
        <end position="260"/>
    </location>
</feature>
<protein>
    <submittedName>
        <fullName evidence="8">Cation transporter</fullName>
    </submittedName>
</protein>
<proteinExistence type="predicted"/>
<dbReference type="PANTHER" id="PTHR11562:SF17">
    <property type="entry name" value="RE54080P-RELATED"/>
    <property type="match status" value="1"/>
</dbReference>